<keyword evidence="6" id="KW-1185">Reference proteome</keyword>
<dbReference type="SMART" id="SM00342">
    <property type="entry name" value="HTH_ARAC"/>
    <property type="match status" value="1"/>
</dbReference>
<reference evidence="5 6" key="1">
    <citation type="journal article" date="2010" name="Int. J. Syst. Evol. Microbiol.">
        <title>Thiohalobacter thiocyanaticus gen. nov., sp. nov., a moderately halophilic, sulfur-oxidizing gammaproteobacterium from hypersaline lakes, that utilizes thiocyanate.</title>
        <authorList>
            <person name="Sorokin D.Y."/>
            <person name="Kovaleva O.L."/>
            <person name="Tourova T.P."/>
            <person name="Muyzer G."/>
        </authorList>
    </citation>
    <scope>NUCLEOTIDE SEQUENCE [LARGE SCALE GENOMIC DNA]</scope>
    <source>
        <strain evidence="5 6">Hrh1</strain>
    </source>
</reference>
<accession>A0A426QIJ1</accession>
<dbReference type="Pfam" id="PF12833">
    <property type="entry name" value="HTH_18"/>
    <property type="match status" value="1"/>
</dbReference>
<dbReference type="GO" id="GO:0003700">
    <property type="term" value="F:DNA-binding transcription factor activity"/>
    <property type="evidence" value="ECO:0007669"/>
    <property type="project" value="InterPro"/>
</dbReference>
<evidence type="ECO:0000313" key="6">
    <source>
        <dbReference type="Proteomes" id="UP000287798"/>
    </source>
</evidence>
<keyword evidence="3" id="KW-0804">Transcription</keyword>
<dbReference type="PROSITE" id="PS01124">
    <property type="entry name" value="HTH_ARAC_FAMILY_2"/>
    <property type="match status" value="1"/>
</dbReference>
<dbReference type="InterPro" id="IPR009057">
    <property type="entry name" value="Homeodomain-like_sf"/>
</dbReference>
<dbReference type="RefSeq" id="WP_125180925.1">
    <property type="nucleotide sequence ID" value="NZ_QZMU01000001.1"/>
</dbReference>
<organism evidence="5 6">
    <name type="scientific">Thiohalobacter thiocyanaticus</name>
    <dbReference type="NCBI Taxonomy" id="585455"/>
    <lineage>
        <taxon>Bacteria</taxon>
        <taxon>Pseudomonadati</taxon>
        <taxon>Pseudomonadota</taxon>
        <taxon>Gammaproteobacteria</taxon>
        <taxon>Thiohalobacterales</taxon>
        <taxon>Thiohalobacteraceae</taxon>
        <taxon>Thiohalobacter</taxon>
    </lineage>
</organism>
<dbReference type="EMBL" id="QZMU01000001">
    <property type="protein sequence ID" value="RRQ21582.1"/>
    <property type="molecule type" value="Genomic_DNA"/>
</dbReference>
<name>A0A426QIJ1_9GAMM</name>
<evidence type="ECO:0000256" key="1">
    <source>
        <dbReference type="ARBA" id="ARBA00023015"/>
    </source>
</evidence>
<dbReference type="InterPro" id="IPR032783">
    <property type="entry name" value="AraC_lig"/>
</dbReference>
<keyword evidence="1" id="KW-0805">Transcription regulation</keyword>
<dbReference type="Pfam" id="PF12852">
    <property type="entry name" value="Cupin_6"/>
    <property type="match status" value="1"/>
</dbReference>
<dbReference type="OrthoDB" id="9783876at2"/>
<dbReference type="Gene3D" id="1.10.10.60">
    <property type="entry name" value="Homeodomain-like"/>
    <property type="match status" value="2"/>
</dbReference>
<keyword evidence="2" id="KW-0238">DNA-binding</keyword>
<evidence type="ECO:0000259" key="4">
    <source>
        <dbReference type="PROSITE" id="PS01124"/>
    </source>
</evidence>
<sequence>MSYRSGEDLLSTVLAGFKLRAHVFEHATYCGNWSLNTSGSQRATFHLIGRGSAWLRLDTAQPDIPLRSGDLVVLPHDAWHTLSGWPEARTPHSECGEDTGTVVMCGYIDFGAGPANPVLDALPEILVVRSENTEASSRIDQLARLMLAEAEQRAPGWQVAVDRLADTLFVQVIRHHLHHQEQPRGWLAALADPRLNLALSAMHRSPGEAWSVERLARTAGMSRTAFAQHFVRLVGQTPMGYLSDLRMREADRLLRDPNRSVARVAEQMGYSTEAAFRKAFKRVWGVGPGAQRRNQTTRA</sequence>
<dbReference type="Proteomes" id="UP000287798">
    <property type="component" value="Unassembled WGS sequence"/>
</dbReference>
<feature type="domain" description="HTH araC/xylS-type" evidence="4">
    <location>
        <begin position="196"/>
        <end position="294"/>
    </location>
</feature>
<dbReference type="SUPFAM" id="SSF46689">
    <property type="entry name" value="Homeodomain-like"/>
    <property type="match status" value="2"/>
</dbReference>
<dbReference type="PANTHER" id="PTHR46796:SF7">
    <property type="entry name" value="ARAC FAMILY TRANSCRIPTIONAL REGULATOR"/>
    <property type="match status" value="1"/>
</dbReference>
<gene>
    <name evidence="5" type="ORF">D6C00_06260</name>
</gene>
<comment type="caution">
    <text evidence="5">The sequence shown here is derived from an EMBL/GenBank/DDBJ whole genome shotgun (WGS) entry which is preliminary data.</text>
</comment>
<dbReference type="AlphaFoldDB" id="A0A426QIJ1"/>
<evidence type="ECO:0000313" key="5">
    <source>
        <dbReference type="EMBL" id="RRQ21582.1"/>
    </source>
</evidence>
<protein>
    <submittedName>
        <fullName evidence="5">AraC family transcriptional regulator</fullName>
    </submittedName>
</protein>
<dbReference type="PANTHER" id="PTHR46796">
    <property type="entry name" value="HTH-TYPE TRANSCRIPTIONAL ACTIVATOR RHAS-RELATED"/>
    <property type="match status" value="1"/>
</dbReference>
<dbReference type="GO" id="GO:0043565">
    <property type="term" value="F:sequence-specific DNA binding"/>
    <property type="evidence" value="ECO:0007669"/>
    <property type="project" value="InterPro"/>
</dbReference>
<proteinExistence type="predicted"/>
<dbReference type="InterPro" id="IPR050204">
    <property type="entry name" value="AraC_XylS_family_regulators"/>
</dbReference>
<evidence type="ECO:0000256" key="3">
    <source>
        <dbReference type="ARBA" id="ARBA00023163"/>
    </source>
</evidence>
<dbReference type="InterPro" id="IPR018060">
    <property type="entry name" value="HTH_AraC"/>
</dbReference>
<evidence type="ECO:0000256" key="2">
    <source>
        <dbReference type="ARBA" id="ARBA00023125"/>
    </source>
</evidence>